<name>Q7R9B5_PLAYO</name>
<keyword evidence="3" id="KW-1185">Reference proteome</keyword>
<dbReference type="Proteomes" id="UP000008553">
    <property type="component" value="Unassembled WGS sequence"/>
</dbReference>
<keyword evidence="1" id="KW-0812">Transmembrane</keyword>
<feature type="non-terminal residue" evidence="2">
    <location>
        <position position="1"/>
    </location>
</feature>
<organism evidence="2 3">
    <name type="scientific">Plasmodium yoelii yoelii</name>
    <dbReference type="NCBI Taxonomy" id="73239"/>
    <lineage>
        <taxon>Eukaryota</taxon>
        <taxon>Sar</taxon>
        <taxon>Alveolata</taxon>
        <taxon>Apicomplexa</taxon>
        <taxon>Aconoidasida</taxon>
        <taxon>Haemosporida</taxon>
        <taxon>Plasmodiidae</taxon>
        <taxon>Plasmodium</taxon>
        <taxon>Plasmodium (Vinckeia)</taxon>
    </lineage>
</organism>
<gene>
    <name evidence="2" type="ORF">PY06947</name>
</gene>
<dbReference type="EMBL" id="AABL01002444">
    <property type="protein sequence ID" value="EAA19276.1"/>
    <property type="molecule type" value="Genomic_DNA"/>
</dbReference>
<evidence type="ECO:0000313" key="2">
    <source>
        <dbReference type="EMBL" id="EAA19276.1"/>
    </source>
</evidence>
<sequence>QYDNLIKHIFLLYFKICINIYLYPIY</sequence>
<reference evidence="2 3" key="1">
    <citation type="journal article" date="2002" name="Nature">
        <title>Genome sequence and comparative analysis of the model rodent malaria parasite Plasmodium yoelii yoelii.</title>
        <authorList>
            <person name="Carlton J.M."/>
            <person name="Angiuoli S.V."/>
            <person name="Suh B.B."/>
            <person name="Kooij T.W."/>
            <person name="Pertea M."/>
            <person name="Silva J.C."/>
            <person name="Ermolaeva M.D."/>
            <person name="Allen J.E."/>
            <person name="Selengut J.D."/>
            <person name="Koo H.L."/>
            <person name="Peterson J.D."/>
            <person name="Pop M."/>
            <person name="Kosack D.S."/>
            <person name="Shumway M.F."/>
            <person name="Bidwell S.L."/>
            <person name="Shallom S.J."/>
            <person name="van Aken S.E."/>
            <person name="Riedmuller S.B."/>
            <person name="Feldblyum T.V."/>
            <person name="Cho J.K."/>
            <person name="Quackenbush J."/>
            <person name="Sedegah M."/>
            <person name="Shoaibi A."/>
            <person name="Cummings L.M."/>
            <person name="Florens L."/>
            <person name="Yates J.R."/>
            <person name="Raine J.D."/>
            <person name="Sinden R.E."/>
            <person name="Harris M.A."/>
            <person name="Cunningham D.A."/>
            <person name="Preiser P.R."/>
            <person name="Bergman L.W."/>
            <person name="Vaidya A.B."/>
            <person name="van Lin L.H."/>
            <person name="Janse C.J."/>
            <person name="Waters A.P."/>
            <person name="Smith H.O."/>
            <person name="White O.R."/>
            <person name="Salzberg S.L."/>
            <person name="Venter J.C."/>
            <person name="Fraser C.M."/>
            <person name="Hoffman S.L."/>
            <person name="Gardner M.J."/>
            <person name="Carucci D.J."/>
        </authorList>
    </citation>
    <scope>NUCLEOTIDE SEQUENCE [LARGE SCALE GENOMIC DNA]</scope>
    <source>
        <strain evidence="2 3">17XNL</strain>
    </source>
</reference>
<keyword evidence="1" id="KW-0472">Membrane</keyword>
<dbReference type="InParanoid" id="Q7R9B5"/>
<dbReference type="PaxDb" id="73239-Q7R9B5"/>
<feature type="transmembrane region" description="Helical" evidence="1">
    <location>
        <begin position="6"/>
        <end position="23"/>
    </location>
</feature>
<evidence type="ECO:0000313" key="3">
    <source>
        <dbReference type="Proteomes" id="UP000008553"/>
    </source>
</evidence>
<evidence type="ECO:0000256" key="1">
    <source>
        <dbReference type="SAM" id="Phobius"/>
    </source>
</evidence>
<dbReference type="AlphaFoldDB" id="Q7R9B5"/>
<protein>
    <submittedName>
        <fullName evidence="2">Uncharacterized protein</fullName>
    </submittedName>
</protein>
<comment type="caution">
    <text evidence="2">The sequence shown here is derived from an EMBL/GenBank/DDBJ whole genome shotgun (WGS) entry which is preliminary data.</text>
</comment>
<proteinExistence type="predicted"/>
<accession>Q7R9B5</accession>
<keyword evidence="1" id="KW-1133">Transmembrane helix</keyword>